<dbReference type="OrthoDB" id="14681at2759"/>
<proteinExistence type="predicted"/>
<evidence type="ECO:0000313" key="2">
    <source>
        <dbReference type="EMBL" id="CAF1421107.1"/>
    </source>
</evidence>
<dbReference type="EMBL" id="CAJNOR010001194">
    <property type="protein sequence ID" value="CAF1095255.1"/>
    <property type="molecule type" value="Genomic_DNA"/>
</dbReference>
<evidence type="ECO:0000313" key="1">
    <source>
        <dbReference type="EMBL" id="CAF1095255.1"/>
    </source>
</evidence>
<accession>A0A814NL56</accession>
<comment type="caution">
    <text evidence="1">The sequence shown here is derived from an EMBL/GenBank/DDBJ whole genome shotgun (WGS) entry which is preliminary data.</text>
</comment>
<evidence type="ECO:0000313" key="3">
    <source>
        <dbReference type="Proteomes" id="UP000663828"/>
    </source>
</evidence>
<dbReference type="AlphaFoldDB" id="A0A814NL56"/>
<name>A0A814NL56_ADIRI</name>
<gene>
    <name evidence="2" type="ORF">EDS130_LOCUS37488</name>
    <name evidence="1" type="ORF">XAT740_LOCUS18057</name>
</gene>
<organism evidence="1 3">
    <name type="scientific">Adineta ricciae</name>
    <name type="common">Rotifer</name>
    <dbReference type="NCBI Taxonomy" id="249248"/>
    <lineage>
        <taxon>Eukaryota</taxon>
        <taxon>Metazoa</taxon>
        <taxon>Spiralia</taxon>
        <taxon>Gnathifera</taxon>
        <taxon>Rotifera</taxon>
        <taxon>Eurotatoria</taxon>
        <taxon>Bdelloidea</taxon>
        <taxon>Adinetida</taxon>
        <taxon>Adinetidae</taxon>
        <taxon>Adineta</taxon>
    </lineage>
</organism>
<sequence length="179" mass="20273">MENTKFEESLKNAASINGYLKRLLPHELELYQNGQLLNITHEGSSSIWLEAYSSTPPDGKINVYRPMGDNEILYLLENNQLPASQPYQAIIEGENGRIYANKYLNGNKWTNSNPTTIVEFTVPIDLMELLKEKQMKIEDGALSVGLGCKAGKGLPLFNERIRDGLITYRIVKIKRSKKK</sequence>
<dbReference type="Proteomes" id="UP000663828">
    <property type="component" value="Unassembled WGS sequence"/>
</dbReference>
<protein>
    <submittedName>
        <fullName evidence="1">Uncharacterized protein</fullName>
    </submittedName>
</protein>
<reference evidence="1" key="1">
    <citation type="submission" date="2021-02" db="EMBL/GenBank/DDBJ databases">
        <authorList>
            <person name="Nowell W R."/>
        </authorList>
    </citation>
    <scope>NUCLEOTIDE SEQUENCE</scope>
</reference>
<dbReference type="EMBL" id="CAJNOJ010000370">
    <property type="protein sequence ID" value="CAF1421107.1"/>
    <property type="molecule type" value="Genomic_DNA"/>
</dbReference>
<keyword evidence="3" id="KW-1185">Reference proteome</keyword>
<dbReference type="Proteomes" id="UP000663852">
    <property type="component" value="Unassembled WGS sequence"/>
</dbReference>